<evidence type="ECO:0000256" key="5">
    <source>
        <dbReference type="ARBA" id="ARBA00022989"/>
    </source>
</evidence>
<proteinExistence type="evidence at transcript level"/>
<evidence type="ECO:0000313" key="9">
    <source>
        <dbReference type="EMBL" id="APZ81423.1"/>
    </source>
</evidence>
<dbReference type="PRINTS" id="PR01609">
    <property type="entry name" value="CD36FAMILY"/>
</dbReference>
<evidence type="ECO:0000256" key="7">
    <source>
        <dbReference type="ARBA" id="ARBA00023180"/>
    </source>
</evidence>
<dbReference type="EMBL" id="KU523601">
    <property type="protein sequence ID" value="APZ81423.1"/>
    <property type="molecule type" value="mRNA"/>
</dbReference>
<protein>
    <submittedName>
        <fullName evidence="9">Sensory neuron membrane protein 2b</fullName>
    </submittedName>
</protein>
<evidence type="ECO:0000256" key="1">
    <source>
        <dbReference type="ARBA" id="ARBA00004236"/>
    </source>
</evidence>
<sequence>MPSLNFVNELLELGFPELLRDNYAMRLNRTVDELLFSGITTHCPPNASLSAATVCSILRHFPGLKSLQKYPNGDMNVGIMRFKNDTLSDTYEVYRGNHDFDKIGQIVTLNGQQSVDNWYGDECNKVAGSYGETLLKPFLTEDSTMKVYGSDLCSSLPVGFKETSSYEGVDSFKFGPQKKFLGSVVDYPENYCYCPGSIDGITLGQGCMKAGAMEFSACQAVPVVLSFPHFYKASSHFQNAVGGLDPDSDKHESYIHLEPITGIPLKGVKRIQINFQMKGTPAMKITKNARDTLIPFLWVEEVAALGDDQVNLLKDMLLKMLKILSIVRWVLIAVGSLMVLVGCVMSFLSARKEHRHQY</sequence>
<feature type="transmembrane region" description="Helical" evidence="8">
    <location>
        <begin position="326"/>
        <end position="348"/>
    </location>
</feature>
<dbReference type="PANTHER" id="PTHR11923">
    <property type="entry name" value="SCAVENGER RECEPTOR CLASS B TYPE-1 SR-B1"/>
    <property type="match status" value="1"/>
</dbReference>
<keyword evidence="3" id="KW-1003">Cell membrane</keyword>
<comment type="similarity">
    <text evidence="2">Belongs to the CD36 family.</text>
</comment>
<reference evidence="9" key="1">
    <citation type="submission" date="2016-01" db="EMBL/GenBank/DDBJ databases">
        <title>Candidate chemosensory genes identified in Adelphocoris lineolatus (Goeze) (Hemiptera: Miridae) by antennal transcriptome analysis.</title>
        <authorList>
            <person name="Xiao Y."/>
        </authorList>
    </citation>
    <scope>NUCLEOTIDE SEQUENCE</scope>
</reference>
<accession>A0A2I4PH13</accession>
<comment type="subcellular location">
    <subcellularLocation>
        <location evidence="1">Cell membrane</location>
    </subcellularLocation>
</comment>
<dbReference type="GO" id="GO:0005737">
    <property type="term" value="C:cytoplasm"/>
    <property type="evidence" value="ECO:0007669"/>
    <property type="project" value="TreeGrafter"/>
</dbReference>
<dbReference type="GO" id="GO:0005044">
    <property type="term" value="F:scavenger receptor activity"/>
    <property type="evidence" value="ECO:0007669"/>
    <property type="project" value="TreeGrafter"/>
</dbReference>
<evidence type="ECO:0000256" key="6">
    <source>
        <dbReference type="ARBA" id="ARBA00023136"/>
    </source>
</evidence>
<evidence type="ECO:0000256" key="8">
    <source>
        <dbReference type="SAM" id="Phobius"/>
    </source>
</evidence>
<keyword evidence="6 8" id="KW-0472">Membrane</keyword>
<dbReference type="InterPro" id="IPR002159">
    <property type="entry name" value="CD36_fam"/>
</dbReference>
<organism evidence="9">
    <name type="scientific">Adelphocoris lineolatus</name>
    <name type="common">Alfalfa plant bug</name>
    <dbReference type="NCBI Taxonomy" id="236346"/>
    <lineage>
        <taxon>Eukaryota</taxon>
        <taxon>Metazoa</taxon>
        <taxon>Ecdysozoa</taxon>
        <taxon>Arthropoda</taxon>
        <taxon>Hexapoda</taxon>
        <taxon>Insecta</taxon>
        <taxon>Pterygota</taxon>
        <taxon>Neoptera</taxon>
        <taxon>Paraneoptera</taxon>
        <taxon>Hemiptera</taxon>
        <taxon>Heteroptera</taxon>
        <taxon>Panheteroptera</taxon>
        <taxon>Cimicomorpha</taxon>
        <taxon>Miridae</taxon>
        <taxon>Mirini</taxon>
        <taxon>Adelphocoris</taxon>
    </lineage>
</organism>
<dbReference type="Pfam" id="PF01130">
    <property type="entry name" value="CD36"/>
    <property type="match status" value="1"/>
</dbReference>
<dbReference type="PANTHER" id="PTHR11923:SF93">
    <property type="entry name" value="GH07959P-RELATED"/>
    <property type="match status" value="1"/>
</dbReference>
<keyword evidence="7" id="KW-0325">Glycoprotein</keyword>
<name>A0A2I4PH13_ADELI</name>
<dbReference type="AlphaFoldDB" id="A0A2I4PH13"/>
<evidence type="ECO:0000256" key="4">
    <source>
        <dbReference type="ARBA" id="ARBA00022692"/>
    </source>
</evidence>
<keyword evidence="5 8" id="KW-1133">Transmembrane helix</keyword>
<keyword evidence="4 8" id="KW-0812">Transmembrane</keyword>
<dbReference type="GO" id="GO:0005886">
    <property type="term" value="C:plasma membrane"/>
    <property type="evidence" value="ECO:0007669"/>
    <property type="project" value="UniProtKB-SubCell"/>
</dbReference>
<evidence type="ECO:0000256" key="2">
    <source>
        <dbReference type="ARBA" id="ARBA00010532"/>
    </source>
</evidence>
<evidence type="ECO:0000256" key="3">
    <source>
        <dbReference type="ARBA" id="ARBA00022475"/>
    </source>
</evidence>